<name>A0ABD1FRG6_SALDI</name>
<sequence>MGYKQSPALIVAALLLLATATPLAHGQQTNSGILTARICCTSTGNCPPGSVGIPGVRASLNCTTLLGNVVMLAEGVSCFTGNFKLGLNNALGSLGSLASGILPCGVFVNLPLNSTVCPILSTVDGVLVGVPRVVNTIVDPVLGLVRNITVLAFMNTTIGR</sequence>
<feature type="signal peptide" evidence="1">
    <location>
        <begin position="1"/>
        <end position="26"/>
    </location>
</feature>
<accession>A0ABD1FRG6</accession>
<evidence type="ECO:0000313" key="2">
    <source>
        <dbReference type="EMBL" id="KAL1534450.1"/>
    </source>
</evidence>
<proteinExistence type="predicted"/>
<dbReference type="Proteomes" id="UP001567538">
    <property type="component" value="Unassembled WGS sequence"/>
</dbReference>
<reference evidence="2 3" key="1">
    <citation type="submission" date="2024-06" db="EMBL/GenBank/DDBJ databases">
        <title>A chromosome level genome sequence of Diviner's sage (Salvia divinorum).</title>
        <authorList>
            <person name="Ford S.A."/>
            <person name="Ro D.-K."/>
            <person name="Ness R.W."/>
            <person name="Phillips M.A."/>
        </authorList>
    </citation>
    <scope>NUCLEOTIDE SEQUENCE [LARGE SCALE GENOMIC DNA]</scope>
    <source>
        <strain evidence="2">SAF-2024a</strain>
        <tissue evidence="2">Leaf</tissue>
    </source>
</reference>
<gene>
    <name evidence="2" type="ORF">AAHA92_30625</name>
</gene>
<comment type="caution">
    <text evidence="2">The sequence shown here is derived from an EMBL/GenBank/DDBJ whole genome shotgun (WGS) entry which is preliminary data.</text>
</comment>
<organism evidence="2 3">
    <name type="scientific">Salvia divinorum</name>
    <name type="common">Maria pastora</name>
    <name type="synonym">Diviner's sage</name>
    <dbReference type="NCBI Taxonomy" id="28513"/>
    <lineage>
        <taxon>Eukaryota</taxon>
        <taxon>Viridiplantae</taxon>
        <taxon>Streptophyta</taxon>
        <taxon>Embryophyta</taxon>
        <taxon>Tracheophyta</taxon>
        <taxon>Spermatophyta</taxon>
        <taxon>Magnoliopsida</taxon>
        <taxon>eudicotyledons</taxon>
        <taxon>Gunneridae</taxon>
        <taxon>Pentapetalae</taxon>
        <taxon>asterids</taxon>
        <taxon>lamiids</taxon>
        <taxon>Lamiales</taxon>
        <taxon>Lamiaceae</taxon>
        <taxon>Nepetoideae</taxon>
        <taxon>Mentheae</taxon>
        <taxon>Salviinae</taxon>
        <taxon>Salvia</taxon>
        <taxon>Salvia subgen. Calosphace</taxon>
    </lineage>
</organism>
<protein>
    <submittedName>
        <fullName evidence="2">Uncharacterized protein</fullName>
    </submittedName>
</protein>
<keyword evidence="1" id="KW-0732">Signal</keyword>
<feature type="chain" id="PRO_5044865553" evidence="1">
    <location>
        <begin position="27"/>
        <end position="160"/>
    </location>
</feature>
<evidence type="ECO:0000256" key="1">
    <source>
        <dbReference type="SAM" id="SignalP"/>
    </source>
</evidence>
<keyword evidence="3" id="KW-1185">Reference proteome</keyword>
<dbReference type="EMBL" id="JBEAFC010000012">
    <property type="protein sequence ID" value="KAL1534450.1"/>
    <property type="molecule type" value="Genomic_DNA"/>
</dbReference>
<evidence type="ECO:0000313" key="3">
    <source>
        <dbReference type="Proteomes" id="UP001567538"/>
    </source>
</evidence>
<dbReference type="AlphaFoldDB" id="A0ABD1FRG6"/>